<dbReference type="AlphaFoldDB" id="A0A2M6WJ47"/>
<dbReference type="SUPFAM" id="SSF49265">
    <property type="entry name" value="Fibronectin type III"/>
    <property type="match status" value="1"/>
</dbReference>
<feature type="compositionally biased region" description="Pro residues" evidence="1">
    <location>
        <begin position="55"/>
        <end position="76"/>
    </location>
</feature>
<dbReference type="InterPro" id="IPR013783">
    <property type="entry name" value="Ig-like_fold"/>
</dbReference>
<evidence type="ECO:0000256" key="2">
    <source>
        <dbReference type="SAM" id="Phobius"/>
    </source>
</evidence>
<feature type="compositionally biased region" description="Pro residues" evidence="1">
    <location>
        <begin position="156"/>
        <end position="189"/>
    </location>
</feature>
<evidence type="ECO:0000313" key="5">
    <source>
        <dbReference type="Proteomes" id="UP000228635"/>
    </source>
</evidence>
<dbReference type="PROSITE" id="PS50853">
    <property type="entry name" value="FN3"/>
    <property type="match status" value="1"/>
</dbReference>
<name>A0A2M6WJ47_9BACT</name>
<feature type="region of interest" description="Disordered" evidence="1">
    <location>
        <begin position="152"/>
        <end position="191"/>
    </location>
</feature>
<dbReference type="Gene3D" id="2.60.40.10">
    <property type="entry name" value="Immunoglobulins"/>
    <property type="match status" value="1"/>
</dbReference>
<accession>A0A2M6WJ47</accession>
<proteinExistence type="predicted"/>
<feature type="domain" description="Fibronectin type-III" evidence="3">
    <location>
        <begin position="308"/>
        <end position="406"/>
    </location>
</feature>
<keyword evidence="2" id="KW-0812">Transmembrane</keyword>
<feature type="transmembrane region" description="Helical" evidence="2">
    <location>
        <begin position="21"/>
        <end position="38"/>
    </location>
</feature>
<dbReference type="PRINTS" id="PR01217">
    <property type="entry name" value="PRICHEXTENSN"/>
</dbReference>
<dbReference type="EMBL" id="PFBA01000006">
    <property type="protein sequence ID" value="PIT92822.1"/>
    <property type="molecule type" value="Genomic_DNA"/>
</dbReference>
<dbReference type="InterPro" id="IPR036116">
    <property type="entry name" value="FN3_sf"/>
</dbReference>
<comment type="caution">
    <text evidence="4">The sequence shown here is derived from an EMBL/GenBank/DDBJ whole genome shotgun (WGS) entry which is preliminary data.</text>
</comment>
<evidence type="ECO:0000259" key="3">
    <source>
        <dbReference type="PROSITE" id="PS50853"/>
    </source>
</evidence>
<evidence type="ECO:0000313" key="4">
    <source>
        <dbReference type="EMBL" id="PIT92822.1"/>
    </source>
</evidence>
<dbReference type="Proteomes" id="UP000228635">
    <property type="component" value="Unassembled WGS sequence"/>
</dbReference>
<gene>
    <name evidence="4" type="ORF">COU08_00360</name>
</gene>
<organism evidence="4 5">
    <name type="scientific">Candidatus Harrisonbacteria bacterium CG10_big_fil_rev_8_21_14_0_10_42_17</name>
    <dbReference type="NCBI Taxonomy" id="1974584"/>
    <lineage>
        <taxon>Bacteria</taxon>
        <taxon>Candidatus Harrisoniibacteriota</taxon>
    </lineage>
</organism>
<keyword evidence="2" id="KW-1133">Transmembrane helix</keyword>
<feature type="region of interest" description="Disordered" evidence="1">
    <location>
        <begin position="50"/>
        <end position="91"/>
    </location>
</feature>
<dbReference type="InterPro" id="IPR003961">
    <property type="entry name" value="FN3_dom"/>
</dbReference>
<protein>
    <recommendedName>
        <fullName evidence="3">Fibronectin type-III domain-containing protein</fullName>
    </recommendedName>
</protein>
<keyword evidence="2" id="KW-0472">Membrane</keyword>
<reference evidence="5" key="1">
    <citation type="submission" date="2017-09" db="EMBL/GenBank/DDBJ databases">
        <title>Depth-based differentiation of microbial function through sediment-hosted aquifers and enrichment of novel symbionts in the deep terrestrial subsurface.</title>
        <authorList>
            <person name="Probst A.J."/>
            <person name="Ladd B."/>
            <person name="Jarett J.K."/>
            <person name="Geller-Mcgrath D.E."/>
            <person name="Sieber C.M.K."/>
            <person name="Emerson J.B."/>
            <person name="Anantharaman K."/>
            <person name="Thomas B.C."/>
            <person name="Malmstrom R."/>
            <person name="Stieglmeier M."/>
            <person name="Klingl A."/>
            <person name="Woyke T."/>
            <person name="Ryan C.M."/>
            <person name="Banfield J.F."/>
        </authorList>
    </citation>
    <scope>NUCLEOTIDE SEQUENCE [LARGE SCALE GENOMIC DNA]</scope>
</reference>
<evidence type="ECO:0000256" key="1">
    <source>
        <dbReference type="SAM" id="MobiDB-lite"/>
    </source>
</evidence>
<sequence length="430" mass="43998">MDDMKRLSKAERIRNGKIASFFLALAALTIIVGVVVILDSQDGDHMATIFVSEAPPSPPPTPPQQPPPPPPPPPAPTADIKANGSDGPISLEFNTSATIAWNSTNANSCTITPSGATGISGSESTGNLTADVTYLVNCSGDGGSVNDSVFIDVAAAPPPPPPPPPPSPSPNPTPTPTPTPPPTPTPSPAVTPTVVIQANGGEEGITINEGEAAVISWASSNVDTCNVSPRGWTGLSGSQTTGTQTNTTTYTVSCAGSAGLVSDSIIVTVIPRPVAPQPTPTPPQPTPPLPPLPPITIQPTPQPTSPPAPGTITISNLTFMVQARSVTITWNTVLPANSIVTYAGPDGVEHTMVNGTFTVDHKIEIQEGIEPGTGYRITASSVTQTGETGSQEGIVVTSTSGATTPTPPTNTNQPSFFRRIFGALVRFLGF</sequence>